<dbReference type="EMBL" id="BAAAOR010000049">
    <property type="protein sequence ID" value="GAA1548345.1"/>
    <property type="molecule type" value="Genomic_DNA"/>
</dbReference>
<evidence type="ECO:0000313" key="2">
    <source>
        <dbReference type="EMBL" id="GAA1548345.1"/>
    </source>
</evidence>
<feature type="domain" description="ABM" evidence="1">
    <location>
        <begin position="8"/>
        <end position="70"/>
    </location>
</feature>
<dbReference type="RefSeq" id="WP_141004265.1">
    <property type="nucleotide sequence ID" value="NZ_BAAAOR010000049.1"/>
</dbReference>
<gene>
    <name evidence="2" type="ORF">GCM10009788_57960</name>
</gene>
<evidence type="ECO:0000313" key="3">
    <source>
        <dbReference type="Proteomes" id="UP001500842"/>
    </source>
</evidence>
<keyword evidence="3" id="KW-1185">Reference proteome</keyword>
<dbReference type="InterPro" id="IPR007138">
    <property type="entry name" value="ABM_dom"/>
</dbReference>
<comment type="caution">
    <text evidence="2">The sequence shown here is derived from an EMBL/GenBank/DDBJ whole genome shotgun (WGS) entry which is preliminary data.</text>
</comment>
<name>A0ABN2BVW8_9ACTN</name>
<dbReference type="Pfam" id="PF03992">
    <property type="entry name" value="ABM"/>
    <property type="match status" value="1"/>
</dbReference>
<organism evidence="2 3">
    <name type="scientific">Nocardioides humi</name>
    <dbReference type="NCBI Taxonomy" id="449461"/>
    <lineage>
        <taxon>Bacteria</taxon>
        <taxon>Bacillati</taxon>
        <taxon>Actinomycetota</taxon>
        <taxon>Actinomycetes</taxon>
        <taxon>Propionibacteriales</taxon>
        <taxon>Nocardioidaceae</taxon>
        <taxon>Nocardioides</taxon>
    </lineage>
</organism>
<evidence type="ECO:0000259" key="1">
    <source>
        <dbReference type="Pfam" id="PF03992"/>
    </source>
</evidence>
<dbReference type="Gene3D" id="3.30.70.100">
    <property type="match status" value="1"/>
</dbReference>
<protein>
    <recommendedName>
        <fullName evidence="1">ABM domain-containing protein</fullName>
    </recommendedName>
</protein>
<dbReference type="Proteomes" id="UP001500842">
    <property type="component" value="Unassembled WGS sequence"/>
</dbReference>
<proteinExistence type="predicted"/>
<reference evidence="2 3" key="1">
    <citation type="journal article" date="2019" name="Int. J. Syst. Evol. Microbiol.">
        <title>The Global Catalogue of Microorganisms (GCM) 10K type strain sequencing project: providing services to taxonomists for standard genome sequencing and annotation.</title>
        <authorList>
            <consortium name="The Broad Institute Genomics Platform"/>
            <consortium name="The Broad Institute Genome Sequencing Center for Infectious Disease"/>
            <person name="Wu L."/>
            <person name="Ma J."/>
        </authorList>
    </citation>
    <scope>NUCLEOTIDE SEQUENCE [LARGE SCALE GENOMIC DNA]</scope>
    <source>
        <strain evidence="2 3">JCM 14942</strain>
    </source>
</reference>
<dbReference type="InterPro" id="IPR011008">
    <property type="entry name" value="Dimeric_a/b-barrel"/>
</dbReference>
<dbReference type="SUPFAM" id="SSF54909">
    <property type="entry name" value="Dimeric alpha+beta barrel"/>
    <property type="match status" value="1"/>
</dbReference>
<accession>A0ABN2BVW8</accession>
<sequence>MPDGPLMMKVVLDVEPAAADDFGRVARQWVADTAGESGVLTFVSAFDPEASQGTFVEVYADSASFLAHAAAVDPALRSELYSFARLHSYDVYGDLSDEARAAVDGAGPTYHRIEAAHIAG</sequence>